<name>A0A1C7NZR7_9HYPH</name>
<gene>
    <name evidence="1" type="ORF">ADU59_17350</name>
</gene>
<proteinExistence type="predicted"/>
<dbReference type="OrthoDB" id="8373633at2"/>
<evidence type="ECO:0000313" key="2">
    <source>
        <dbReference type="Proteomes" id="UP000093111"/>
    </source>
</evidence>
<dbReference type="PATRIC" id="fig|1612624.7.peg.5410"/>
<keyword evidence="2" id="KW-1185">Reference proteome</keyword>
<evidence type="ECO:0000313" key="1">
    <source>
        <dbReference type="EMBL" id="OBZ94428.1"/>
    </source>
</evidence>
<dbReference type="Proteomes" id="UP000093111">
    <property type="component" value="Unassembled WGS sequence"/>
</dbReference>
<comment type="caution">
    <text evidence="1">The sequence shown here is derived from an EMBL/GenBank/DDBJ whole genome shotgun (WGS) entry which is preliminary data.</text>
</comment>
<reference evidence="1 2" key="1">
    <citation type="journal article" date="2016" name="Syst. Appl. Microbiol.">
        <title>Pararhizobium polonicum sp. nov. isolated from tumors on stone fruit rootstocks.</title>
        <authorList>
            <person name="Pulawska J."/>
            <person name="Kuzmanovic N."/>
            <person name="Willems A."/>
            <person name="Pothier J.F."/>
        </authorList>
    </citation>
    <scope>NUCLEOTIDE SEQUENCE [LARGE SCALE GENOMIC DNA]</scope>
    <source>
        <strain evidence="1 2">F5.1</strain>
    </source>
</reference>
<dbReference type="RefSeq" id="WP_068955387.1">
    <property type="nucleotide sequence ID" value="NZ_LGLV01000010.1"/>
</dbReference>
<protein>
    <submittedName>
        <fullName evidence="1">Uncharacterized protein</fullName>
    </submittedName>
</protein>
<organism evidence="1 2">
    <name type="scientific">Pararhizobium polonicum</name>
    <dbReference type="NCBI Taxonomy" id="1612624"/>
    <lineage>
        <taxon>Bacteria</taxon>
        <taxon>Pseudomonadati</taxon>
        <taxon>Pseudomonadota</taxon>
        <taxon>Alphaproteobacteria</taxon>
        <taxon>Hyphomicrobiales</taxon>
        <taxon>Rhizobiaceae</taxon>
        <taxon>Rhizobium/Agrobacterium group</taxon>
        <taxon>Pararhizobium</taxon>
    </lineage>
</organism>
<dbReference type="EMBL" id="LGLV01000010">
    <property type="protein sequence ID" value="OBZ94428.1"/>
    <property type="molecule type" value="Genomic_DNA"/>
</dbReference>
<accession>A0A1C7NZR7</accession>
<sequence length="70" mass="7962">MKKWSNEPMLPRHVELCQRVFDAARAARGISADSDANDPVAALVLTLYRHGVWDEEELLRRVLQALDETS</sequence>
<dbReference type="AlphaFoldDB" id="A0A1C7NZR7"/>